<sequence length="684" mass="69351">MPGQVSGQVPGQAQQPESPEFAPTSYALQAPPTMSTSYALQAPEVPQDGAPSLEKSAPVAGAPAGAPGGVPGYGYPNPGVPPQQPAPGMGYGYPNPQQPPQPQQGMPPMGQPGMPPMDPSMQGMQGMQGVPPMAPPMGQSMPGQSMPGQPMPGQPMPGQPMPGQPMPGQPMPGQPMPQQPPFGQPGYPQDPYQQDPYQQGQFAPQGPGPYPQGPGPYPQDPYAQGQPMPGQPDPYQLPPMAPPMGQPMPGMPPARSGPPMGLIFGAIGGVVALALIIVVAVVAFGGNSGGGGGGGGGNNGTPTLAAGWKTANGTDSGNLIGSWITDKNLIRVGDTVSAYSLADGSVAWTVSPPSGASVPCGMSPTVSSAGVGTIAFGSDDHSCTNVVGVDTTTGRELWNLKLNIPQGGSASQVNTFISGTVATITGSGVIGGVDLTSGNTAWQYKPRGQYCNDDAYSGGGVVLVNEFCADVNPTYVLTALDGATGKQLWQKTESDNVMFTSVLNGSPLVAQQDGSGGQPVTNIYDSSGNATPVTGGDPISANGSARNQLVVRMLNSTTMLTESQNSSSNPGIEALNVSNGQVLWTYYGQNKAGATLALLSQTNTSGQIYAISQPGDTYNGPGGSLVQLDPTTGKATVVAGLPSSMDSTSFVGETALVAPGTGSAQPRVYLVNEGSELPEVQELR</sequence>
<feature type="compositionally biased region" description="Low complexity" evidence="1">
    <location>
        <begin position="86"/>
        <end position="95"/>
    </location>
</feature>
<organism evidence="4 5">
    <name type="scientific">Streptacidiphilus fuscans</name>
    <dbReference type="NCBI Taxonomy" id="2789292"/>
    <lineage>
        <taxon>Bacteria</taxon>
        <taxon>Bacillati</taxon>
        <taxon>Actinomycetota</taxon>
        <taxon>Actinomycetes</taxon>
        <taxon>Kitasatosporales</taxon>
        <taxon>Streptomycetaceae</taxon>
        <taxon>Streptacidiphilus</taxon>
    </lineage>
</organism>
<dbReference type="InterPro" id="IPR015943">
    <property type="entry name" value="WD40/YVTN_repeat-like_dom_sf"/>
</dbReference>
<feature type="compositionally biased region" description="Pro residues" evidence="1">
    <location>
        <begin position="206"/>
        <end position="219"/>
    </location>
</feature>
<feature type="compositionally biased region" description="Low complexity" evidence="1">
    <location>
        <begin position="184"/>
        <end position="205"/>
    </location>
</feature>
<dbReference type="SMART" id="SM00564">
    <property type="entry name" value="PQQ"/>
    <property type="match status" value="5"/>
</dbReference>
<proteinExistence type="predicted"/>
<feature type="compositionally biased region" description="Pro residues" evidence="1">
    <location>
        <begin position="109"/>
        <end position="118"/>
    </location>
</feature>
<protein>
    <submittedName>
        <fullName evidence="4">PQQ-binding-like beta-propeller repeat protein</fullName>
    </submittedName>
</protein>
<dbReference type="InterPro" id="IPR002372">
    <property type="entry name" value="PQQ_rpt_dom"/>
</dbReference>
<reference evidence="4" key="1">
    <citation type="submission" date="2020-11" db="EMBL/GenBank/DDBJ databases">
        <title>Isolation and identification of active actinomycetes.</title>
        <authorList>
            <person name="Yu B."/>
        </authorList>
    </citation>
    <scope>NUCLEOTIDE SEQUENCE</scope>
    <source>
        <strain evidence="4">NEAU-YB345</strain>
    </source>
</reference>
<keyword evidence="2" id="KW-1133">Transmembrane helix</keyword>
<dbReference type="SUPFAM" id="SSF50998">
    <property type="entry name" value="Quinoprotein alcohol dehydrogenase-like"/>
    <property type="match status" value="1"/>
</dbReference>
<comment type="caution">
    <text evidence="4">The sequence shown here is derived from an EMBL/GenBank/DDBJ whole genome shotgun (WGS) entry which is preliminary data.</text>
</comment>
<gene>
    <name evidence="4" type="ORF">I2501_20425</name>
</gene>
<name>A0A931BBI8_9ACTN</name>
<feature type="compositionally biased region" description="Pro residues" evidence="1">
    <location>
        <begin position="229"/>
        <end position="253"/>
    </location>
</feature>
<dbReference type="EMBL" id="JADPRT010000008">
    <property type="protein sequence ID" value="MBF9070395.1"/>
    <property type="molecule type" value="Genomic_DNA"/>
</dbReference>
<feature type="domain" description="Pyrrolo-quinoline quinone repeat" evidence="3">
    <location>
        <begin position="385"/>
        <end position="510"/>
    </location>
</feature>
<evidence type="ECO:0000313" key="4">
    <source>
        <dbReference type="EMBL" id="MBF9070395.1"/>
    </source>
</evidence>
<feature type="compositionally biased region" description="Pro residues" evidence="1">
    <location>
        <begin position="149"/>
        <end position="183"/>
    </location>
</feature>
<dbReference type="InterPro" id="IPR018391">
    <property type="entry name" value="PQQ_b-propeller_rpt"/>
</dbReference>
<keyword evidence="2" id="KW-0812">Transmembrane</keyword>
<dbReference type="RefSeq" id="WP_196195569.1">
    <property type="nucleotide sequence ID" value="NZ_JADPRT010000008.1"/>
</dbReference>
<dbReference type="AlphaFoldDB" id="A0A931BBI8"/>
<evidence type="ECO:0000313" key="5">
    <source>
        <dbReference type="Proteomes" id="UP000657385"/>
    </source>
</evidence>
<dbReference type="InterPro" id="IPR011047">
    <property type="entry name" value="Quinoprotein_ADH-like_sf"/>
</dbReference>
<feature type="compositionally biased region" description="Low complexity" evidence="1">
    <location>
        <begin position="119"/>
        <end position="148"/>
    </location>
</feature>
<dbReference type="Proteomes" id="UP000657385">
    <property type="component" value="Unassembled WGS sequence"/>
</dbReference>
<keyword evidence="5" id="KW-1185">Reference proteome</keyword>
<dbReference type="Gene3D" id="2.130.10.10">
    <property type="entry name" value="YVTN repeat-like/Quinoprotein amine dehydrogenase"/>
    <property type="match status" value="1"/>
</dbReference>
<evidence type="ECO:0000256" key="2">
    <source>
        <dbReference type="SAM" id="Phobius"/>
    </source>
</evidence>
<evidence type="ECO:0000259" key="3">
    <source>
        <dbReference type="Pfam" id="PF13360"/>
    </source>
</evidence>
<evidence type="ECO:0000256" key="1">
    <source>
        <dbReference type="SAM" id="MobiDB-lite"/>
    </source>
</evidence>
<keyword evidence="2" id="KW-0472">Membrane</keyword>
<feature type="transmembrane region" description="Helical" evidence="2">
    <location>
        <begin position="261"/>
        <end position="284"/>
    </location>
</feature>
<dbReference type="Pfam" id="PF13360">
    <property type="entry name" value="PQQ_2"/>
    <property type="match status" value="1"/>
</dbReference>
<feature type="compositionally biased region" description="Polar residues" evidence="1">
    <location>
        <begin position="1"/>
        <end position="17"/>
    </location>
</feature>
<accession>A0A931BBI8</accession>
<feature type="region of interest" description="Disordered" evidence="1">
    <location>
        <begin position="1"/>
        <end position="253"/>
    </location>
</feature>